<reference evidence="3 4" key="1">
    <citation type="submission" date="2018-11" db="EMBL/GenBank/DDBJ databases">
        <title>Genomic Encyclopedia of Type Strains, Phase IV (KMG-IV): sequencing the most valuable type-strain genomes for metagenomic binning, comparative biology and taxonomic classification.</title>
        <authorList>
            <person name="Goeker M."/>
        </authorList>
    </citation>
    <scope>NUCLEOTIDE SEQUENCE [LARGE SCALE GENOMIC DNA]</scope>
    <source>
        <strain evidence="3 4">DSM 25623</strain>
    </source>
</reference>
<keyword evidence="4" id="KW-1185">Reference proteome</keyword>
<protein>
    <submittedName>
        <fullName evidence="3">Uncharacterized protein</fullName>
    </submittedName>
</protein>
<evidence type="ECO:0000256" key="2">
    <source>
        <dbReference type="SAM" id="SignalP"/>
    </source>
</evidence>
<dbReference type="AlphaFoldDB" id="A0A3N4VAQ5"/>
<evidence type="ECO:0000313" key="4">
    <source>
        <dbReference type="Proteomes" id="UP000269708"/>
    </source>
</evidence>
<sequence length="259" mass="27356">MPRLLSRLAALLLAWSACVPLGARPRVELEVVDRDAGRALAQVAHRGQRWIAAAPGHRYAVRLRNAGPERVLVVLSVDGVNALTGQTAHPAQAGYVLGPWQRAEIPGWRKSLDEVAQFVFADVAASYAARTGQPENVGVIGMAVFAEARDADARIPAPGPPASVARESARPSGAGAAAAADALRASRQSLGTAHGAREWSPIATTGFVRASRRPAQMLELRYDDAAALLARGVPLVPPHPREIPGDRPRAFPVGFVPDP</sequence>
<proteinExistence type="predicted"/>
<evidence type="ECO:0000256" key="1">
    <source>
        <dbReference type="SAM" id="MobiDB-lite"/>
    </source>
</evidence>
<dbReference type="PROSITE" id="PS51257">
    <property type="entry name" value="PROKAR_LIPOPROTEIN"/>
    <property type="match status" value="1"/>
</dbReference>
<evidence type="ECO:0000313" key="3">
    <source>
        <dbReference type="EMBL" id="RPE79658.1"/>
    </source>
</evidence>
<dbReference type="EMBL" id="RKQN01000002">
    <property type="protein sequence ID" value="RPE79658.1"/>
    <property type="molecule type" value="Genomic_DNA"/>
</dbReference>
<gene>
    <name evidence="3" type="ORF">EDC50_1481</name>
</gene>
<name>A0A3N4VAQ5_9GAMM</name>
<feature type="chain" id="PRO_5018199248" evidence="2">
    <location>
        <begin position="24"/>
        <end position="259"/>
    </location>
</feature>
<dbReference type="RefSeq" id="WP_123769849.1">
    <property type="nucleotide sequence ID" value="NZ_RKQN01000002.1"/>
</dbReference>
<organism evidence="3 4">
    <name type="scientific">Vulcaniibacterium tengchongense</name>
    <dbReference type="NCBI Taxonomy" id="1273429"/>
    <lineage>
        <taxon>Bacteria</taxon>
        <taxon>Pseudomonadati</taxon>
        <taxon>Pseudomonadota</taxon>
        <taxon>Gammaproteobacteria</taxon>
        <taxon>Lysobacterales</taxon>
        <taxon>Lysobacteraceae</taxon>
        <taxon>Vulcaniibacterium</taxon>
    </lineage>
</organism>
<feature type="region of interest" description="Disordered" evidence="1">
    <location>
        <begin position="239"/>
        <end position="259"/>
    </location>
</feature>
<feature type="signal peptide" evidence="2">
    <location>
        <begin position="1"/>
        <end position="23"/>
    </location>
</feature>
<dbReference type="OrthoDB" id="5393649at2"/>
<feature type="compositionally biased region" description="Basic and acidic residues" evidence="1">
    <location>
        <begin position="239"/>
        <end position="249"/>
    </location>
</feature>
<accession>A0A3N4VAQ5</accession>
<keyword evidence="2" id="KW-0732">Signal</keyword>
<comment type="caution">
    <text evidence="3">The sequence shown here is derived from an EMBL/GenBank/DDBJ whole genome shotgun (WGS) entry which is preliminary data.</text>
</comment>
<dbReference type="Proteomes" id="UP000269708">
    <property type="component" value="Unassembled WGS sequence"/>
</dbReference>